<evidence type="ECO:0000313" key="3">
    <source>
        <dbReference type="Proteomes" id="UP001597521"/>
    </source>
</evidence>
<organism evidence="2 3">
    <name type="scientific">Devosia albogilva</name>
    <dbReference type="NCBI Taxonomy" id="429726"/>
    <lineage>
        <taxon>Bacteria</taxon>
        <taxon>Pseudomonadati</taxon>
        <taxon>Pseudomonadota</taxon>
        <taxon>Alphaproteobacteria</taxon>
        <taxon>Hyphomicrobiales</taxon>
        <taxon>Devosiaceae</taxon>
        <taxon>Devosia</taxon>
    </lineage>
</organism>
<dbReference type="RefSeq" id="WP_386835732.1">
    <property type="nucleotide sequence ID" value="NZ_JBHUNP010000003.1"/>
</dbReference>
<reference evidence="3" key="1">
    <citation type="journal article" date="2019" name="Int. J. Syst. Evol. Microbiol.">
        <title>The Global Catalogue of Microorganisms (GCM) 10K type strain sequencing project: providing services to taxonomists for standard genome sequencing and annotation.</title>
        <authorList>
            <consortium name="The Broad Institute Genomics Platform"/>
            <consortium name="The Broad Institute Genome Sequencing Center for Infectious Disease"/>
            <person name="Wu L."/>
            <person name="Ma J."/>
        </authorList>
    </citation>
    <scope>NUCLEOTIDE SEQUENCE [LARGE SCALE GENOMIC DNA]</scope>
    <source>
        <strain evidence="3">CCM 7427</strain>
    </source>
</reference>
<feature type="transmembrane region" description="Helical" evidence="1">
    <location>
        <begin position="66"/>
        <end position="84"/>
    </location>
</feature>
<proteinExistence type="predicted"/>
<protein>
    <submittedName>
        <fullName evidence="2">VUT family protein</fullName>
    </submittedName>
</protein>
<gene>
    <name evidence="2" type="ORF">ACFSX5_19330</name>
</gene>
<feature type="transmembrane region" description="Helical" evidence="1">
    <location>
        <begin position="132"/>
        <end position="153"/>
    </location>
</feature>
<evidence type="ECO:0000313" key="2">
    <source>
        <dbReference type="EMBL" id="MFD2649937.1"/>
    </source>
</evidence>
<feature type="transmembrane region" description="Helical" evidence="1">
    <location>
        <begin position="34"/>
        <end position="54"/>
    </location>
</feature>
<accession>A0ABW5QQB6</accession>
<keyword evidence="1" id="KW-0472">Membrane</keyword>
<dbReference type="PANTHER" id="PTHR34300">
    <property type="entry name" value="QUEUOSINE PRECURSOR TRANSPORTER-RELATED"/>
    <property type="match status" value="1"/>
</dbReference>
<evidence type="ECO:0000256" key="1">
    <source>
        <dbReference type="SAM" id="Phobius"/>
    </source>
</evidence>
<keyword evidence="1" id="KW-1133">Transmembrane helix</keyword>
<sequence length="258" mass="27874">MLARFGAAVAAMVAVVAASNILVQYPFAVQLGPINLGDILTWGAWTYPVAFLVTDLTNRVFGPAKARLAVVAGFAVAVILSVWLSTPRIAIASGTAFLVAQLLDVSIFHRLRNAAWWQAPMFSSLVSSALDTLIFFSLAMAPVFAGIDALFGMEDSSLPFPTPLLGLASKCRCGCRWAWATSSSSCCSRCCCWRPTRACAAGSRRGRSRFSRWRMCVWRQPVTLALSQRGEGTQAPMTRNSFARTQVPHRPLAPLGEG</sequence>
<dbReference type="PANTHER" id="PTHR34300:SF1">
    <property type="entry name" value="QUEUOSINE PRECURSOR TRANSPORTER"/>
    <property type="match status" value="1"/>
</dbReference>
<comment type="caution">
    <text evidence="2">The sequence shown here is derived from an EMBL/GenBank/DDBJ whole genome shotgun (WGS) entry which is preliminary data.</text>
</comment>
<keyword evidence="3" id="KW-1185">Reference proteome</keyword>
<keyword evidence="1" id="KW-0812">Transmembrane</keyword>
<dbReference type="Proteomes" id="UP001597521">
    <property type="component" value="Unassembled WGS sequence"/>
</dbReference>
<name>A0ABW5QQB6_9HYPH</name>
<dbReference type="InterPro" id="IPR003744">
    <property type="entry name" value="YhhQ"/>
</dbReference>
<dbReference type="EMBL" id="JBHUNP010000003">
    <property type="protein sequence ID" value="MFD2649937.1"/>
    <property type="molecule type" value="Genomic_DNA"/>
</dbReference>
<dbReference type="Pfam" id="PF02592">
    <property type="entry name" value="Vut_1"/>
    <property type="match status" value="2"/>
</dbReference>
<feature type="transmembrane region" description="Helical" evidence="1">
    <location>
        <begin position="90"/>
        <end position="111"/>
    </location>
</feature>